<comment type="similarity">
    <text evidence="2">Belongs to the polysaccharide synthase family.</text>
</comment>
<keyword evidence="9" id="KW-1185">Reference proteome</keyword>
<keyword evidence="3" id="KW-1003">Cell membrane</keyword>
<comment type="subcellular location">
    <subcellularLocation>
        <location evidence="1">Cell membrane</location>
        <topology evidence="1">Multi-pass membrane protein</topology>
    </subcellularLocation>
</comment>
<evidence type="ECO:0000256" key="2">
    <source>
        <dbReference type="ARBA" id="ARBA00007430"/>
    </source>
</evidence>
<dbReference type="EMBL" id="CP024091">
    <property type="protein sequence ID" value="ATP56089.1"/>
    <property type="molecule type" value="Genomic_DNA"/>
</dbReference>
<dbReference type="KEGG" id="pgs:CPT03_06250"/>
<feature type="transmembrane region" description="Helical" evidence="7">
    <location>
        <begin position="322"/>
        <end position="343"/>
    </location>
</feature>
<feature type="transmembrane region" description="Helical" evidence="7">
    <location>
        <begin position="447"/>
        <end position="468"/>
    </location>
</feature>
<dbReference type="InterPro" id="IPR050833">
    <property type="entry name" value="Poly_Biosynth_Transport"/>
</dbReference>
<feature type="transmembrane region" description="Helical" evidence="7">
    <location>
        <begin position="110"/>
        <end position="128"/>
    </location>
</feature>
<keyword evidence="4 7" id="KW-0812">Transmembrane</keyword>
<gene>
    <name evidence="8" type="ORF">CPT03_06250</name>
</gene>
<dbReference type="PANTHER" id="PTHR30250:SF10">
    <property type="entry name" value="LIPOPOLYSACCHARIDE BIOSYNTHESIS PROTEIN WZXC"/>
    <property type="match status" value="1"/>
</dbReference>
<evidence type="ECO:0000256" key="4">
    <source>
        <dbReference type="ARBA" id="ARBA00022692"/>
    </source>
</evidence>
<dbReference type="Proteomes" id="UP000223749">
    <property type="component" value="Chromosome"/>
</dbReference>
<dbReference type="RefSeq" id="WP_099438031.1">
    <property type="nucleotide sequence ID" value="NZ_CP024091.1"/>
</dbReference>
<keyword evidence="5 7" id="KW-1133">Transmembrane helix</keyword>
<keyword evidence="6 7" id="KW-0472">Membrane</keyword>
<feature type="transmembrane region" description="Helical" evidence="7">
    <location>
        <begin position="149"/>
        <end position="167"/>
    </location>
</feature>
<proteinExistence type="inferred from homology"/>
<dbReference type="GO" id="GO:0005886">
    <property type="term" value="C:plasma membrane"/>
    <property type="evidence" value="ECO:0007669"/>
    <property type="project" value="UniProtKB-SubCell"/>
</dbReference>
<feature type="transmembrane region" description="Helical" evidence="7">
    <location>
        <begin position="414"/>
        <end position="435"/>
    </location>
</feature>
<evidence type="ECO:0000256" key="5">
    <source>
        <dbReference type="ARBA" id="ARBA00022989"/>
    </source>
</evidence>
<name>A0A2D1U3A9_9SPHI</name>
<feature type="transmembrane region" description="Helical" evidence="7">
    <location>
        <begin position="173"/>
        <end position="199"/>
    </location>
</feature>
<dbReference type="PANTHER" id="PTHR30250">
    <property type="entry name" value="PST FAMILY PREDICTED COLANIC ACID TRANSPORTER"/>
    <property type="match status" value="1"/>
</dbReference>
<feature type="transmembrane region" description="Helical" evidence="7">
    <location>
        <begin position="41"/>
        <end position="58"/>
    </location>
</feature>
<feature type="transmembrane region" description="Helical" evidence="7">
    <location>
        <begin position="291"/>
        <end position="310"/>
    </location>
</feature>
<feature type="transmembrane region" description="Helical" evidence="7">
    <location>
        <begin position="364"/>
        <end position="394"/>
    </location>
</feature>
<protein>
    <submittedName>
        <fullName evidence="8">Flippase</fullName>
    </submittedName>
</protein>
<sequence length="480" mass="54381">MSLRKKTISGLIWNFTQQFSVQLIGFCITIILARILLPAEFGLIAMLAVFIAVGNSLLESGLASSLIRSSDLGQDDYSTVFFFNLGGSVVLYGIIYLFAPLISSFYHQDVLTLILRVYALDFIINAFYGVQNARLTKEMNFKIQMKIQIPAVLIGGLLGVFLAWQGYGVWSLVWMGLFQSFLSTVMHWIYSGWVPSLVFNKECFKKHFYFGYKMTLTGLLDILYKNIYVLIIGKFYSATQLGFYSRADSVSQLPIANISAVINKVTYPMFASISDDDVRLKGVYKRLMQQVIFWNAPILIFLAVVAEPLFRFLLTSKWVPAVPYFQILCLAGVMYPLHSYNLNILKVKGRSDLILKLEFIKKSICVVGILCVFPFGIYGLLYFQLLFNFLGYYINSIYSGQLINYPIREQIGDIVPIIATSVFAGILCFLADMLCFSSLQLLDITRIIIDGLFFSLIYLASSSILKLAPIHDFKQLILKR</sequence>
<evidence type="ECO:0000256" key="6">
    <source>
        <dbReference type="ARBA" id="ARBA00023136"/>
    </source>
</evidence>
<evidence type="ECO:0000256" key="3">
    <source>
        <dbReference type="ARBA" id="ARBA00022475"/>
    </source>
</evidence>
<evidence type="ECO:0000313" key="8">
    <source>
        <dbReference type="EMBL" id="ATP56089.1"/>
    </source>
</evidence>
<accession>A0A2D1U3A9</accession>
<feature type="transmembrane region" description="Helical" evidence="7">
    <location>
        <begin position="12"/>
        <end position="35"/>
    </location>
</feature>
<organism evidence="8 9">
    <name type="scientific">Pedobacter ginsengisoli</name>
    <dbReference type="NCBI Taxonomy" id="363852"/>
    <lineage>
        <taxon>Bacteria</taxon>
        <taxon>Pseudomonadati</taxon>
        <taxon>Bacteroidota</taxon>
        <taxon>Sphingobacteriia</taxon>
        <taxon>Sphingobacteriales</taxon>
        <taxon>Sphingobacteriaceae</taxon>
        <taxon>Pedobacter</taxon>
    </lineage>
</organism>
<reference evidence="8 9" key="1">
    <citation type="submission" date="2017-10" db="EMBL/GenBank/DDBJ databases">
        <title>Whole genome of Pedobacter ginsengisoli T01R-27 isolated from tomato rhizosphere.</title>
        <authorList>
            <person name="Weon H.-Y."/>
            <person name="Lee S.A."/>
            <person name="Sang M.K."/>
            <person name="Song J."/>
        </authorList>
    </citation>
    <scope>NUCLEOTIDE SEQUENCE [LARGE SCALE GENOMIC DNA]</scope>
    <source>
        <strain evidence="8 9">T01R-27</strain>
    </source>
</reference>
<feature type="transmembrane region" description="Helical" evidence="7">
    <location>
        <begin position="79"/>
        <end position="98"/>
    </location>
</feature>
<evidence type="ECO:0000256" key="7">
    <source>
        <dbReference type="SAM" id="Phobius"/>
    </source>
</evidence>
<evidence type="ECO:0000313" key="9">
    <source>
        <dbReference type="Proteomes" id="UP000223749"/>
    </source>
</evidence>
<dbReference type="AlphaFoldDB" id="A0A2D1U3A9"/>
<dbReference type="CDD" id="cd13127">
    <property type="entry name" value="MATE_tuaB_like"/>
    <property type="match status" value="1"/>
</dbReference>
<dbReference type="Pfam" id="PF13440">
    <property type="entry name" value="Polysacc_synt_3"/>
    <property type="match status" value="1"/>
</dbReference>
<evidence type="ECO:0000256" key="1">
    <source>
        <dbReference type="ARBA" id="ARBA00004651"/>
    </source>
</evidence>
<dbReference type="OrthoDB" id="9770347at2"/>